<keyword evidence="6 11" id="KW-0479">Metal-binding</keyword>
<comment type="similarity">
    <text evidence="3 11 12">Belongs to the iron-sulfur dependent L-serine dehydratase family.</text>
</comment>
<keyword evidence="5 11" id="KW-0004">4Fe-4S</keyword>
<dbReference type="PANTHER" id="PTHR30182:SF12">
    <property type="entry name" value="L-SERINE DEHYDRATASE, BETA CHAIN-RELATED"/>
    <property type="match status" value="1"/>
</dbReference>
<reference evidence="14 15" key="1">
    <citation type="submission" date="2020-01" db="EMBL/GenBank/DDBJ databases">
        <title>Polyphasic characterisation and genomic insights into a novel alkali tolerant bacterium VR-M41.</title>
        <authorList>
            <person name="Vemuluri V.R."/>
        </authorList>
    </citation>
    <scope>NUCLEOTIDE SEQUENCE [LARGE SCALE GENOMIC DNA]</scope>
    <source>
        <strain evidence="14 15">VR-M41</strain>
    </source>
</reference>
<accession>A0ABX0F4X9</accession>
<dbReference type="InterPro" id="IPR004643">
    <property type="entry name" value="Fe-S_L-Ser_bsu"/>
</dbReference>
<comment type="caution">
    <text evidence="14">The sequence shown here is derived from an EMBL/GenBank/DDBJ whole genome shotgun (WGS) entry which is preliminary data.</text>
</comment>
<comment type="pathway">
    <text evidence="2 11">Carbohydrate biosynthesis; gluconeogenesis.</text>
</comment>
<dbReference type="Gene3D" id="3.30.1330.90">
    <property type="entry name" value="D-3-phosphoglycerate dehydrogenase, domain 3"/>
    <property type="match status" value="1"/>
</dbReference>
<evidence type="ECO:0000313" key="14">
    <source>
        <dbReference type="EMBL" id="NGZ76028.1"/>
    </source>
</evidence>
<dbReference type="PANTHER" id="PTHR30182">
    <property type="entry name" value="L-SERINE DEHYDRATASE"/>
    <property type="match status" value="1"/>
</dbReference>
<evidence type="ECO:0000256" key="4">
    <source>
        <dbReference type="ARBA" id="ARBA00022432"/>
    </source>
</evidence>
<gene>
    <name evidence="14" type="primary">sdaAB</name>
    <name evidence="14" type="ORF">GYN08_11940</name>
</gene>
<dbReference type="InterPro" id="IPR045865">
    <property type="entry name" value="ACT-like_dom_sf"/>
</dbReference>
<evidence type="ECO:0000256" key="6">
    <source>
        <dbReference type="ARBA" id="ARBA00022723"/>
    </source>
</evidence>
<evidence type="ECO:0000256" key="9">
    <source>
        <dbReference type="ARBA" id="ARBA00023239"/>
    </source>
</evidence>
<organism evidence="14 15">
    <name type="scientific">Saccharibacillus alkalitolerans</name>
    <dbReference type="NCBI Taxonomy" id="2705290"/>
    <lineage>
        <taxon>Bacteria</taxon>
        <taxon>Bacillati</taxon>
        <taxon>Bacillota</taxon>
        <taxon>Bacilli</taxon>
        <taxon>Bacillales</taxon>
        <taxon>Paenibacillaceae</taxon>
        <taxon>Saccharibacillus</taxon>
    </lineage>
</organism>
<name>A0ABX0F4X9_9BACL</name>
<dbReference type="Pfam" id="PF03315">
    <property type="entry name" value="SDH_beta"/>
    <property type="match status" value="1"/>
</dbReference>
<dbReference type="InterPro" id="IPR051318">
    <property type="entry name" value="Fe-S_L-Ser"/>
</dbReference>
<dbReference type="SUPFAM" id="SSF55021">
    <property type="entry name" value="ACT-like"/>
    <property type="match status" value="1"/>
</dbReference>
<keyword evidence="8 11" id="KW-0411">Iron-sulfur</keyword>
<evidence type="ECO:0000256" key="7">
    <source>
        <dbReference type="ARBA" id="ARBA00023004"/>
    </source>
</evidence>
<evidence type="ECO:0000313" key="15">
    <source>
        <dbReference type="Proteomes" id="UP000800303"/>
    </source>
</evidence>
<dbReference type="Gene3D" id="3.30.70.260">
    <property type="match status" value="1"/>
</dbReference>
<evidence type="ECO:0000256" key="8">
    <source>
        <dbReference type="ARBA" id="ARBA00023014"/>
    </source>
</evidence>
<dbReference type="NCBIfam" id="TIGR00719">
    <property type="entry name" value="sda_beta"/>
    <property type="match status" value="1"/>
</dbReference>
<evidence type="ECO:0000256" key="5">
    <source>
        <dbReference type="ARBA" id="ARBA00022485"/>
    </source>
</evidence>
<comment type="catalytic activity">
    <reaction evidence="10 11 12">
        <text>L-serine = pyruvate + NH4(+)</text>
        <dbReference type="Rhea" id="RHEA:19169"/>
        <dbReference type="ChEBI" id="CHEBI:15361"/>
        <dbReference type="ChEBI" id="CHEBI:28938"/>
        <dbReference type="ChEBI" id="CHEBI:33384"/>
        <dbReference type="EC" id="4.3.1.17"/>
    </reaction>
</comment>
<dbReference type="GO" id="GO:0003941">
    <property type="term" value="F:L-serine ammonia-lyase activity"/>
    <property type="evidence" value="ECO:0007669"/>
    <property type="project" value="UniProtKB-EC"/>
</dbReference>
<evidence type="ECO:0000256" key="2">
    <source>
        <dbReference type="ARBA" id="ARBA00004742"/>
    </source>
</evidence>
<evidence type="ECO:0000259" key="13">
    <source>
        <dbReference type="PROSITE" id="PS51671"/>
    </source>
</evidence>
<dbReference type="InterPro" id="IPR005131">
    <property type="entry name" value="Ser_deHydtase_bsu"/>
</dbReference>
<evidence type="ECO:0000256" key="11">
    <source>
        <dbReference type="PIRNR" id="PIRNR036692"/>
    </source>
</evidence>
<dbReference type="SUPFAM" id="SSF143548">
    <property type="entry name" value="Serine metabolism enzymes domain"/>
    <property type="match status" value="1"/>
</dbReference>
<keyword evidence="9 11" id="KW-0456">Lyase</keyword>
<dbReference type="InterPro" id="IPR029009">
    <property type="entry name" value="ASB_dom_sf"/>
</dbReference>
<dbReference type="EMBL" id="JAAFGS010000003">
    <property type="protein sequence ID" value="NGZ76028.1"/>
    <property type="molecule type" value="Genomic_DNA"/>
</dbReference>
<dbReference type="Proteomes" id="UP000800303">
    <property type="component" value="Unassembled WGS sequence"/>
</dbReference>
<protein>
    <recommendedName>
        <fullName evidence="11">L-serine deaminase</fullName>
    </recommendedName>
</protein>
<evidence type="ECO:0000256" key="12">
    <source>
        <dbReference type="RuleBase" id="RU366059"/>
    </source>
</evidence>
<dbReference type="CDD" id="cd04903">
    <property type="entry name" value="ACT_LSD"/>
    <property type="match status" value="1"/>
</dbReference>
<evidence type="ECO:0000256" key="3">
    <source>
        <dbReference type="ARBA" id="ARBA00008636"/>
    </source>
</evidence>
<dbReference type="InterPro" id="IPR002912">
    <property type="entry name" value="ACT_dom"/>
</dbReference>
<proteinExistence type="inferred from homology"/>
<comment type="cofactor">
    <cofactor evidence="1 12">
        <name>[4Fe-4S] cluster</name>
        <dbReference type="ChEBI" id="CHEBI:49883"/>
    </cofactor>
</comment>
<evidence type="ECO:0000256" key="10">
    <source>
        <dbReference type="ARBA" id="ARBA00049406"/>
    </source>
</evidence>
<keyword evidence="4 11" id="KW-0312">Gluconeogenesis</keyword>
<dbReference type="RefSeq" id="WP_166274406.1">
    <property type="nucleotide sequence ID" value="NZ_JAAFGS010000003.1"/>
</dbReference>
<keyword evidence="15" id="KW-1185">Reference proteome</keyword>
<feature type="domain" description="ACT" evidence="13">
    <location>
        <begin position="149"/>
        <end position="224"/>
    </location>
</feature>
<dbReference type="PIRSF" id="PIRSF036692">
    <property type="entry name" value="SDH_B"/>
    <property type="match status" value="1"/>
</dbReference>
<evidence type="ECO:0000256" key="1">
    <source>
        <dbReference type="ARBA" id="ARBA00001966"/>
    </source>
</evidence>
<dbReference type="PROSITE" id="PS51671">
    <property type="entry name" value="ACT"/>
    <property type="match status" value="1"/>
</dbReference>
<keyword evidence="7 11" id="KW-0408">Iron</keyword>
<sequence length="229" mass="24265">MRFKNVFSIIGPSMVGPSSSHTAGAVRIGLIARQLLGTEPVSVKIALYGSFAETYWGHGTDLALAGGLLGYATDDSRVAEALEEAERRGIEITFVKGVGLAPHPNAAKLELKDADGRTAQVVGASIGGGTVMIHEMNGFDVRCSGEYPTIVVLHRDRPGVIASLTAVLGASDTNIGYMGVDRKGRSAEAMTVMELDSVPNRSLLEALRRIDDVIEVTVINLSSREAKDE</sequence>